<accession>A0ABD2XFJ2</accession>
<evidence type="ECO:0000313" key="2">
    <source>
        <dbReference type="EMBL" id="KAL3403820.1"/>
    </source>
</evidence>
<evidence type="ECO:0000313" key="3">
    <source>
        <dbReference type="Proteomes" id="UP001627154"/>
    </source>
</evidence>
<gene>
    <name evidence="2" type="ORF">TKK_003494</name>
</gene>
<protein>
    <submittedName>
        <fullName evidence="2">Uncharacterized protein</fullName>
    </submittedName>
</protein>
<sequence length="77" mass="8453">MSEKIFSNDNLLTIQQAVNIASVHSSEGVSLANTRNKAHSAKSRSLSLLLLYSSEGFISISFNFFLLGRYISNGIRS</sequence>
<dbReference type="Proteomes" id="UP001627154">
    <property type="component" value="Unassembled WGS sequence"/>
</dbReference>
<evidence type="ECO:0000256" key="1">
    <source>
        <dbReference type="SAM" id="Phobius"/>
    </source>
</evidence>
<keyword evidence="1" id="KW-0472">Membrane</keyword>
<organism evidence="2 3">
    <name type="scientific">Trichogramma kaykai</name>
    <dbReference type="NCBI Taxonomy" id="54128"/>
    <lineage>
        <taxon>Eukaryota</taxon>
        <taxon>Metazoa</taxon>
        <taxon>Ecdysozoa</taxon>
        <taxon>Arthropoda</taxon>
        <taxon>Hexapoda</taxon>
        <taxon>Insecta</taxon>
        <taxon>Pterygota</taxon>
        <taxon>Neoptera</taxon>
        <taxon>Endopterygota</taxon>
        <taxon>Hymenoptera</taxon>
        <taxon>Apocrita</taxon>
        <taxon>Proctotrupomorpha</taxon>
        <taxon>Chalcidoidea</taxon>
        <taxon>Trichogrammatidae</taxon>
        <taxon>Trichogramma</taxon>
    </lineage>
</organism>
<comment type="caution">
    <text evidence="2">The sequence shown here is derived from an EMBL/GenBank/DDBJ whole genome shotgun (WGS) entry which is preliminary data.</text>
</comment>
<name>A0ABD2XFJ2_9HYME</name>
<reference evidence="2 3" key="1">
    <citation type="journal article" date="2024" name="bioRxiv">
        <title>A reference genome for Trichogramma kaykai: A tiny desert-dwelling parasitoid wasp with competing sex-ratio distorters.</title>
        <authorList>
            <person name="Culotta J."/>
            <person name="Lindsey A.R."/>
        </authorList>
    </citation>
    <scope>NUCLEOTIDE SEQUENCE [LARGE SCALE GENOMIC DNA]</scope>
    <source>
        <strain evidence="2 3">KSX58</strain>
    </source>
</reference>
<keyword evidence="1" id="KW-0812">Transmembrane</keyword>
<keyword evidence="1" id="KW-1133">Transmembrane helix</keyword>
<dbReference type="EMBL" id="JBJJXI010000028">
    <property type="protein sequence ID" value="KAL3403820.1"/>
    <property type="molecule type" value="Genomic_DNA"/>
</dbReference>
<feature type="transmembrane region" description="Helical" evidence="1">
    <location>
        <begin position="49"/>
        <end position="71"/>
    </location>
</feature>
<dbReference type="AlphaFoldDB" id="A0ABD2XFJ2"/>
<proteinExistence type="predicted"/>
<keyword evidence="3" id="KW-1185">Reference proteome</keyword>